<sequence length="354" mass="38044">MLVNMFLPIMAAIGSAAAFYKGHDLSSAGYMETDQGANWKSASGSTSTIEAILGAGGMDSVRLRLWTGNEYGLDYTLELAQRFSKQGYSIFLDMHFSDTWADPSNQAIPSSWSSSSIDSLASDVRSYVKSTLQSFSDGGVDIAILSLGNEIPSGFLFPLGQINNDDFSGFATLWSAARAGVADAVSAGVNQPEVMIHLNNGWDTATVQWFFEGLFDEGTVTTADVDAIGLSFYPFYGTDATLDNLASTLSWLESTYTDTSVYVAETDWPVSCDGVTLSADYPVSAEGQTQWVQAIVEKLQAVSNGAGIFYWEPGFINNTGLGSDCDSAITFDVNWDDWPTTYATALSSVSMYSS</sequence>
<keyword evidence="8" id="KW-1185">Reference proteome</keyword>
<dbReference type="GO" id="GO:0016787">
    <property type="term" value="F:hydrolase activity"/>
    <property type="evidence" value="ECO:0007669"/>
    <property type="project" value="UniProtKB-KW"/>
</dbReference>
<proteinExistence type="inferred from homology"/>
<feature type="signal peptide" evidence="6">
    <location>
        <begin position="1"/>
        <end position="18"/>
    </location>
</feature>
<protein>
    <recommendedName>
        <fullName evidence="3 6">Arabinogalactan endo-beta-1,4-galactanase</fullName>
        <ecNumber evidence="3 6">3.2.1.89</ecNumber>
    </recommendedName>
</protein>
<dbReference type="SUPFAM" id="SSF51445">
    <property type="entry name" value="(Trans)glycosidases"/>
    <property type="match status" value="1"/>
</dbReference>
<dbReference type="Pfam" id="PF07745">
    <property type="entry name" value="Glyco_hydro_53"/>
    <property type="match status" value="1"/>
</dbReference>
<dbReference type="Proteomes" id="UP001365128">
    <property type="component" value="Unassembled WGS sequence"/>
</dbReference>
<keyword evidence="6" id="KW-0732">Signal</keyword>
<evidence type="ECO:0000313" key="7">
    <source>
        <dbReference type="EMBL" id="KAK7543171.1"/>
    </source>
</evidence>
<dbReference type="PANTHER" id="PTHR34983">
    <property type="entry name" value="ARABINOGALACTAN ENDO-BETA-1,4-GALACTANASE A"/>
    <property type="match status" value="1"/>
</dbReference>
<dbReference type="Gene3D" id="3.20.20.80">
    <property type="entry name" value="Glycosidases"/>
    <property type="match status" value="1"/>
</dbReference>
<dbReference type="EMBL" id="JBBPDW010000021">
    <property type="protein sequence ID" value="KAK7543171.1"/>
    <property type="molecule type" value="Genomic_DNA"/>
</dbReference>
<evidence type="ECO:0000256" key="6">
    <source>
        <dbReference type="RuleBase" id="RU361192"/>
    </source>
</evidence>
<dbReference type="InterPro" id="IPR017853">
    <property type="entry name" value="GH"/>
</dbReference>
<evidence type="ECO:0000256" key="2">
    <source>
        <dbReference type="ARBA" id="ARBA00010687"/>
    </source>
</evidence>
<comment type="catalytic activity">
    <reaction evidence="1 6">
        <text>The enzyme specifically hydrolyzes (1-&gt;4)-beta-D-galactosidic linkages in type I arabinogalactans.</text>
        <dbReference type="EC" id="3.2.1.89"/>
    </reaction>
</comment>
<dbReference type="PANTHER" id="PTHR34983:SF1">
    <property type="entry name" value="ARABINOGALACTAN ENDO-BETA-1,4-GALACTANASE A"/>
    <property type="match status" value="1"/>
</dbReference>
<dbReference type="EC" id="3.2.1.89" evidence="3 6"/>
<evidence type="ECO:0000256" key="1">
    <source>
        <dbReference type="ARBA" id="ARBA00001695"/>
    </source>
</evidence>
<evidence type="ECO:0000256" key="4">
    <source>
        <dbReference type="ARBA" id="ARBA00022801"/>
    </source>
</evidence>
<keyword evidence="5 6" id="KW-0326">Glycosidase</keyword>
<gene>
    <name evidence="7" type="ORF">IWX46DRAFT_155494</name>
</gene>
<evidence type="ECO:0000256" key="5">
    <source>
        <dbReference type="ARBA" id="ARBA00023295"/>
    </source>
</evidence>
<evidence type="ECO:0000256" key="3">
    <source>
        <dbReference type="ARBA" id="ARBA00012556"/>
    </source>
</evidence>
<name>A0ABR1M9Y8_9PEZI</name>
<organism evidence="7 8">
    <name type="scientific">Phyllosticta citricarpa</name>
    <dbReference type="NCBI Taxonomy" id="55181"/>
    <lineage>
        <taxon>Eukaryota</taxon>
        <taxon>Fungi</taxon>
        <taxon>Dikarya</taxon>
        <taxon>Ascomycota</taxon>
        <taxon>Pezizomycotina</taxon>
        <taxon>Dothideomycetes</taxon>
        <taxon>Dothideomycetes incertae sedis</taxon>
        <taxon>Botryosphaeriales</taxon>
        <taxon>Phyllostictaceae</taxon>
        <taxon>Phyllosticta</taxon>
    </lineage>
</organism>
<reference evidence="7 8" key="1">
    <citation type="submission" date="2024-04" db="EMBL/GenBank/DDBJ databases">
        <title>Phyllosticta paracitricarpa is synonymous to the EU quarantine fungus P. citricarpa based on phylogenomic analyses.</title>
        <authorList>
            <consortium name="Lawrence Berkeley National Laboratory"/>
            <person name="Van Ingen-Buijs V.A."/>
            <person name="Van Westerhoven A.C."/>
            <person name="Haridas S."/>
            <person name="Skiadas P."/>
            <person name="Martin F."/>
            <person name="Groenewald J.Z."/>
            <person name="Crous P.W."/>
            <person name="Seidl M.F."/>
        </authorList>
    </citation>
    <scope>NUCLEOTIDE SEQUENCE [LARGE SCALE GENOMIC DNA]</scope>
    <source>
        <strain evidence="7 8">CBS 122670</strain>
    </source>
</reference>
<feature type="chain" id="PRO_5044956097" description="Arabinogalactan endo-beta-1,4-galactanase" evidence="6">
    <location>
        <begin position="19"/>
        <end position="354"/>
    </location>
</feature>
<comment type="caution">
    <text evidence="7">The sequence shown here is derived from an EMBL/GenBank/DDBJ whole genome shotgun (WGS) entry which is preliminary data.</text>
</comment>
<evidence type="ECO:0000313" key="8">
    <source>
        <dbReference type="Proteomes" id="UP001365128"/>
    </source>
</evidence>
<keyword evidence="4 6" id="KW-0378">Hydrolase</keyword>
<comment type="similarity">
    <text evidence="2 6">Belongs to the glycosyl hydrolase 53 family.</text>
</comment>
<dbReference type="InterPro" id="IPR011683">
    <property type="entry name" value="Glyco_hydro_53"/>
</dbReference>
<accession>A0ABR1M9Y8</accession>